<dbReference type="EMBL" id="CP051685">
    <property type="protein sequence ID" value="QJE00168.1"/>
    <property type="molecule type" value="Genomic_DNA"/>
</dbReference>
<sequence>MASLQPDLSPDQRHRIDAALKRLHPAPLLDLINAIDCTVEQSDWLAGMAPDVERSWDGFQVTLATDPAGALMLQEMLKHGGANASLTFTLPDGAGFTSTLVLDLNRLTGPWDGGPLQLAQDGANAVLTNRIQSPVDLSDLAALDADGALTMLPAERRLAPGETMSIALPAGSKPGWPVYTIPPGDAATLEEIRSFVENIETNVLFINVINYANHQLRRLDLRARLKEVPGSERAVTMNEEQTMGEAAFTLPLTVYQGPRTLEFQVSMTSLAGTVTTKGWFQADLRAGNAVTLNWDLLK</sequence>
<gene>
    <name evidence="1" type="ORF">HH212_09135</name>
</gene>
<evidence type="ECO:0000313" key="2">
    <source>
        <dbReference type="Proteomes" id="UP000502415"/>
    </source>
</evidence>
<dbReference type="KEGG" id="mfy:HH212_09135"/>
<name>A0A7Z2VW09_9BURK</name>
<protein>
    <submittedName>
        <fullName evidence="1">Uncharacterized protein</fullName>
    </submittedName>
</protein>
<proteinExistence type="predicted"/>
<accession>A0A7Z2VW09</accession>
<dbReference type="Proteomes" id="UP000502415">
    <property type="component" value="Chromosome"/>
</dbReference>
<dbReference type="RefSeq" id="WP_170202201.1">
    <property type="nucleotide sequence ID" value="NZ_CP051685.1"/>
</dbReference>
<dbReference type="AlphaFoldDB" id="A0A7Z2VW09"/>
<reference evidence="1 2" key="1">
    <citation type="submission" date="2020-04" db="EMBL/GenBank/DDBJ databases">
        <title>Genome sequencing of novel species.</title>
        <authorList>
            <person name="Heo J."/>
            <person name="Kim S.-J."/>
            <person name="Kim J.-S."/>
            <person name="Hong S.-B."/>
            <person name="Kwon S.-W."/>
        </authorList>
    </citation>
    <scope>NUCLEOTIDE SEQUENCE [LARGE SCALE GENOMIC DNA]</scope>
    <source>
        <strain evidence="1 2">GN2-R2</strain>
    </source>
</reference>
<evidence type="ECO:0000313" key="1">
    <source>
        <dbReference type="EMBL" id="QJE00168.1"/>
    </source>
</evidence>
<organism evidence="1 2">
    <name type="scientific">Massilia forsythiae</name>
    <dbReference type="NCBI Taxonomy" id="2728020"/>
    <lineage>
        <taxon>Bacteria</taxon>
        <taxon>Pseudomonadati</taxon>
        <taxon>Pseudomonadota</taxon>
        <taxon>Betaproteobacteria</taxon>
        <taxon>Burkholderiales</taxon>
        <taxon>Oxalobacteraceae</taxon>
        <taxon>Telluria group</taxon>
        <taxon>Massilia</taxon>
    </lineage>
</organism>
<keyword evidence="2" id="KW-1185">Reference proteome</keyword>